<dbReference type="HOGENOM" id="CLU_017584_4_2_12"/>
<gene>
    <name evidence="8" type="ordered locus">Spith_0792</name>
</gene>
<dbReference type="OrthoDB" id="367386at2"/>
<dbReference type="Proteomes" id="UP000007254">
    <property type="component" value="Chromosome"/>
</dbReference>
<dbReference type="STRING" id="869211.Spith_0792"/>
<dbReference type="InterPro" id="IPR015424">
    <property type="entry name" value="PyrdxlP-dep_Trfase"/>
</dbReference>
<reference evidence="8 9" key="1">
    <citation type="submission" date="2011-06" db="EMBL/GenBank/DDBJ databases">
        <title>The complete genome of Spirochaeta thermophila DSM 6578.</title>
        <authorList>
            <consortium name="US DOE Joint Genome Institute (JGI-PGF)"/>
            <person name="Lucas S."/>
            <person name="Lapidus A."/>
            <person name="Bruce D."/>
            <person name="Goodwin L."/>
            <person name="Pitluck S."/>
            <person name="Peters L."/>
            <person name="Kyrpides N."/>
            <person name="Mavromatis K."/>
            <person name="Ivanova N."/>
            <person name="Mikailova N."/>
            <person name="Pagani I."/>
            <person name="Chertkov O."/>
            <person name="Detter J.C."/>
            <person name="Tapia R."/>
            <person name="Han C."/>
            <person name="Land M."/>
            <person name="Hauser L."/>
            <person name="Markowitz V."/>
            <person name="Cheng J.-F."/>
            <person name="Hugenholtz P."/>
            <person name="Woyke T."/>
            <person name="Wu D."/>
            <person name="Spring S."/>
            <person name="Merkhoffer B."/>
            <person name="Schneider S."/>
            <person name="Klenk H.-P."/>
            <person name="Eisen J.A."/>
        </authorList>
    </citation>
    <scope>NUCLEOTIDE SEQUENCE [LARGE SCALE GENOMIC DNA]</scope>
    <source>
        <strain evidence="9">ATCC 700085 / DSM 6578 / Z-1203</strain>
    </source>
</reference>
<evidence type="ECO:0000313" key="8">
    <source>
        <dbReference type="EMBL" id="AEJ61068.1"/>
    </source>
</evidence>
<evidence type="ECO:0000256" key="6">
    <source>
        <dbReference type="ARBA" id="ARBA00026106"/>
    </source>
</evidence>
<dbReference type="GO" id="GO:0030170">
    <property type="term" value="F:pyridoxal phosphate binding"/>
    <property type="evidence" value="ECO:0007669"/>
    <property type="project" value="InterPro"/>
</dbReference>
<evidence type="ECO:0000313" key="9">
    <source>
        <dbReference type="Proteomes" id="UP000007254"/>
    </source>
</evidence>
<dbReference type="Gene3D" id="3.90.1150.10">
    <property type="entry name" value="Aspartate Aminotransferase, domain 1"/>
    <property type="match status" value="1"/>
</dbReference>
<accession>G0GB44</accession>
<comment type="cofactor">
    <cofactor evidence="1">
        <name>pyridoxal 5'-phosphate</name>
        <dbReference type="ChEBI" id="CHEBI:597326"/>
    </cofactor>
</comment>
<dbReference type="EC" id="2.6.1.2" evidence="6"/>
<dbReference type="SUPFAM" id="SSF53383">
    <property type="entry name" value="PLP-dependent transferases"/>
    <property type="match status" value="1"/>
</dbReference>
<dbReference type="InterPro" id="IPR004839">
    <property type="entry name" value="Aminotransferase_I/II_large"/>
</dbReference>
<name>G0GB44_WINT7</name>
<evidence type="ECO:0000259" key="7">
    <source>
        <dbReference type="Pfam" id="PF00155"/>
    </source>
</evidence>
<dbReference type="CDD" id="cd00609">
    <property type="entry name" value="AAT_like"/>
    <property type="match status" value="1"/>
</dbReference>
<keyword evidence="9" id="KW-1185">Reference proteome</keyword>
<dbReference type="AlphaFoldDB" id="G0GB44"/>
<evidence type="ECO:0000256" key="2">
    <source>
        <dbReference type="ARBA" id="ARBA00007441"/>
    </source>
</evidence>
<dbReference type="PANTHER" id="PTHR43488:SF2">
    <property type="entry name" value="GLUTAMATE-PYRUVATE AMINOTRANSFERASE ALAA"/>
    <property type="match status" value="1"/>
</dbReference>
<dbReference type="InterPro" id="IPR051926">
    <property type="entry name" value="Ala_Aminotransferase"/>
</dbReference>
<evidence type="ECO:0000256" key="1">
    <source>
        <dbReference type="ARBA" id="ARBA00001933"/>
    </source>
</evidence>
<dbReference type="EMBL" id="CP002903">
    <property type="protein sequence ID" value="AEJ61068.1"/>
    <property type="molecule type" value="Genomic_DNA"/>
</dbReference>
<comment type="similarity">
    <text evidence="2">Belongs to the class-I pyridoxal-phosphate-dependent aminotransferase family.</text>
</comment>
<dbReference type="RefSeq" id="WP_014624445.1">
    <property type="nucleotide sequence ID" value="NC_017583.1"/>
</dbReference>
<feature type="domain" description="Aminotransferase class I/classII large" evidence="7">
    <location>
        <begin position="36"/>
        <end position="400"/>
    </location>
</feature>
<dbReference type="InterPro" id="IPR015422">
    <property type="entry name" value="PyrdxlP-dep_Trfase_small"/>
</dbReference>
<dbReference type="Gene3D" id="3.40.640.10">
    <property type="entry name" value="Type I PLP-dependent aspartate aminotransferase-like (Major domain)"/>
    <property type="match status" value="1"/>
</dbReference>
<dbReference type="Pfam" id="PF00155">
    <property type="entry name" value="Aminotran_1_2"/>
    <property type="match status" value="1"/>
</dbReference>
<keyword evidence="5" id="KW-0663">Pyridoxal phosphate</keyword>
<dbReference type="KEGG" id="stq:Spith_0792"/>
<proteinExistence type="inferred from homology"/>
<dbReference type="GO" id="GO:0004021">
    <property type="term" value="F:L-alanine:2-oxoglutarate aminotransferase activity"/>
    <property type="evidence" value="ECO:0007669"/>
    <property type="project" value="UniProtKB-EC"/>
</dbReference>
<evidence type="ECO:0000256" key="5">
    <source>
        <dbReference type="ARBA" id="ARBA00022898"/>
    </source>
</evidence>
<protein>
    <recommendedName>
        <fullName evidence="6">alanine transaminase</fullName>
        <ecNumber evidence="6">2.6.1.2</ecNumber>
    </recommendedName>
</protein>
<evidence type="ECO:0000256" key="3">
    <source>
        <dbReference type="ARBA" id="ARBA00022576"/>
    </source>
</evidence>
<dbReference type="PANTHER" id="PTHR43488">
    <property type="entry name" value="GLUTAMATE-PYRUVATE AMINOTRANSFERASE ALAA"/>
    <property type="match status" value="1"/>
</dbReference>
<keyword evidence="4" id="KW-0808">Transferase</keyword>
<sequence>MKQLFQKSHKLDDVCYEIRGPVMDEARRMEEEGFQILKLNIGNPAPFGFNTPDEILHDIIINLPNAQGYGDSKGIFPARKAVMQYYQAKGVFDADTDYIFIGNGVSELISISLQALLNPEDEVLIPAPDYPLWTAVTRLAGGRPVHYICDEESDWIPDIDDIRRKITSRTKGIVVINPNNPTGAVYPREVLEKIYEIACEHNLVIFSDEIYEKIIYDEDARAAYSPMSLIAEDALCLTFNGLSKAYRAAGLRAGWLMISGKKRPFAKDYIEGISLLSNMRLCSNMTAQFGIQTALGGYQSIDDLVRPGGRLYEQRNLCYELLNQIPGVSCRKPKGALYCFPKLDAERFGIESDELFVLDFLREKKVQVVQGTGFNWPHPDHFRIVFLPDKDTLRDAIGRLADFLADYRQNGAGVA</sequence>
<evidence type="ECO:0000256" key="4">
    <source>
        <dbReference type="ARBA" id="ARBA00022679"/>
    </source>
</evidence>
<keyword evidence="3 8" id="KW-0032">Aminotransferase</keyword>
<organism evidence="8 9">
    <name type="scientific">Winmispira thermophila (strain ATCC 700085 / DSM 6578 / Z-1203)</name>
    <name type="common">Spirochaeta thermophila</name>
    <dbReference type="NCBI Taxonomy" id="869211"/>
    <lineage>
        <taxon>Bacteria</taxon>
        <taxon>Pseudomonadati</taxon>
        <taxon>Spirochaetota</taxon>
        <taxon>Spirochaetia</taxon>
        <taxon>Winmispirales</taxon>
        <taxon>Winmispiraceae</taxon>
        <taxon>Winmispira</taxon>
    </lineage>
</organism>
<dbReference type="InterPro" id="IPR015421">
    <property type="entry name" value="PyrdxlP-dep_Trfase_major"/>
</dbReference>